<name>C8W5G6_DESAS</name>
<dbReference type="STRING" id="485916.Dtox_1266"/>
<protein>
    <recommendedName>
        <fullName evidence="3">YkgJ family cysteine cluster protein</fullName>
    </recommendedName>
</protein>
<evidence type="ECO:0008006" key="3">
    <source>
        <dbReference type="Google" id="ProtNLM"/>
    </source>
</evidence>
<dbReference type="Proteomes" id="UP000002217">
    <property type="component" value="Chromosome"/>
</dbReference>
<gene>
    <name evidence="1" type="ordered locus">Dtox_1266</name>
</gene>
<dbReference type="KEGG" id="dae:Dtox_1266"/>
<organism evidence="1 2">
    <name type="scientific">Desulfofarcimen acetoxidans (strain ATCC 49208 / DSM 771 / KCTC 5769 / VKM B-1644 / 5575)</name>
    <name type="common">Desulfotomaculum acetoxidans</name>
    <dbReference type="NCBI Taxonomy" id="485916"/>
    <lineage>
        <taxon>Bacteria</taxon>
        <taxon>Bacillati</taxon>
        <taxon>Bacillota</taxon>
        <taxon>Clostridia</taxon>
        <taxon>Eubacteriales</taxon>
        <taxon>Peptococcaceae</taxon>
        <taxon>Desulfofarcimen</taxon>
    </lineage>
</organism>
<proteinExistence type="predicted"/>
<dbReference type="OrthoDB" id="9810361at2"/>
<dbReference type="InterPro" id="IPR005358">
    <property type="entry name" value="Puta_zinc/iron-chelating_dom"/>
</dbReference>
<evidence type="ECO:0000313" key="2">
    <source>
        <dbReference type="Proteomes" id="UP000002217"/>
    </source>
</evidence>
<sequence>MHLTKIEIYNGIGFADENQVFKALEEVYNEIPSLKCGRCGQCCADNPRISLLEYINIYKYVRDSLKFHWAEIVDKCITNYFLDLVEPSLNCPFLGEDNQCMIYQIRPFNCRVFGHKSKEEFEMDFTKGIFEQVKNYWRQHGIIIPDEVMKFKPYYCEEVQPLQGKKLGLKNITSIMNKLIAVERRMFSLEIIMDNDNYIPFYKHFTDTVIGLRANKKKPDVMKEYLENKQSDLLKEFLEKGKKFEF</sequence>
<dbReference type="Pfam" id="PF03692">
    <property type="entry name" value="CxxCxxCC"/>
    <property type="match status" value="1"/>
</dbReference>
<dbReference type="AlphaFoldDB" id="C8W5G6"/>
<reference evidence="1 2" key="1">
    <citation type="journal article" date="2009" name="Stand. Genomic Sci.">
        <title>Complete genome sequence of Desulfotomaculum acetoxidans type strain (5575).</title>
        <authorList>
            <person name="Spring S."/>
            <person name="Lapidus A."/>
            <person name="Schroder M."/>
            <person name="Gleim D."/>
            <person name="Sims D."/>
            <person name="Meincke L."/>
            <person name="Glavina Del Rio T."/>
            <person name="Tice H."/>
            <person name="Copeland A."/>
            <person name="Cheng J.F."/>
            <person name="Lucas S."/>
            <person name="Chen F."/>
            <person name="Nolan M."/>
            <person name="Bruce D."/>
            <person name="Goodwin L."/>
            <person name="Pitluck S."/>
            <person name="Ivanova N."/>
            <person name="Mavromatis K."/>
            <person name="Mikhailova N."/>
            <person name="Pati A."/>
            <person name="Chen A."/>
            <person name="Palaniappan K."/>
            <person name="Land M."/>
            <person name="Hauser L."/>
            <person name="Chang Y.J."/>
            <person name="Jeffries C.D."/>
            <person name="Chain P."/>
            <person name="Saunders E."/>
            <person name="Brettin T."/>
            <person name="Detter J.C."/>
            <person name="Goker M."/>
            <person name="Bristow J."/>
            <person name="Eisen J.A."/>
            <person name="Markowitz V."/>
            <person name="Hugenholtz P."/>
            <person name="Kyrpides N.C."/>
            <person name="Klenk H.P."/>
            <person name="Han C."/>
        </authorList>
    </citation>
    <scope>NUCLEOTIDE SEQUENCE [LARGE SCALE GENOMIC DNA]</scope>
    <source>
        <strain evidence="2">ATCC 49208 / DSM 771 / VKM B-1644</strain>
    </source>
</reference>
<dbReference type="eggNOG" id="COG0727">
    <property type="taxonomic scope" value="Bacteria"/>
</dbReference>
<dbReference type="EMBL" id="CP001720">
    <property type="protein sequence ID" value="ACV62148.1"/>
    <property type="molecule type" value="Genomic_DNA"/>
</dbReference>
<evidence type="ECO:0000313" key="1">
    <source>
        <dbReference type="EMBL" id="ACV62148.1"/>
    </source>
</evidence>
<dbReference type="RefSeq" id="WP_015756863.1">
    <property type="nucleotide sequence ID" value="NC_013216.1"/>
</dbReference>
<accession>C8W5G6</accession>
<dbReference type="HOGENOM" id="CLU_099368_0_0_9"/>
<keyword evidence="2" id="KW-1185">Reference proteome</keyword>